<feature type="transmembrane region" description="Helical" evidence="1">
    <location>
        <begin position="62"/>
        <end position="88"/>
    </location>
</feature>
<evidence type="ECO:0000313" key="2">
    <source>
        <dbReference type="EMBL" id="AQQ68235.1"/>
    </source>
</evidence>
<keyword evidence="3" id="KW-1185">Reference proteome</keyword>
<feature type="transmembrane region" description="Helical" evidence="1">
    <location>
        <begin position="109"/>
        <end position="129"/>
    </location>
</feature>
<dbReference type="OrthoDB" id="2955631at2"/>
<dbReference type="STRING" id="260552.Mag101_11740"/>
<protein>
    <recommendedName>
        <fullName evidence="4">DUF2254 domain-containing protein</fullName>
    </recommendedName>
</protein>
<dbReference type="Proteomes" id="UP000188219">
    <property type="component" value="Chromosome"/>
</dbReference>
<organism evidence="2 3">
    <name type="scientific">Microbulbifer agarilyticus</name>
    <dbReference type="NCBI Taxonomy" id="260552"/>
    <lineage>
        <taxon>Bacteria</taxon>
        <taxon>Pseudomonadati</taxon>
        <taxon>Pseudomonadota</taxon>
        <taxon>Gammaproteobacteria</taxon>
        <taxon>Cellvibrionales</taxon>
        <taxon>Microbulbiferaceae</taxon>
        <taxon>Microbulbifer</taxon>
    </lineage>
</organism>
<keyword evidence="1" id="KW-0472">Membrane</keyword>
<proteinExistence type="predicted"/>
<gene>
    <name evidence="2" type="ORF">Mag101_11740</name>
</gene>
<evidence type="ECO:0008006" key="4">
    <source>
        <dbReference type="Google" id="ProtNLM"/>
    </source>
</evidence>
<feature type="transmembrane region" description="Helical" evidence="1">
    <location>
        <begin position="141"/>
        <end position="159"/>
    </location>
</feature>
<dbReference type="AlphaFoldDB" id="A0A1Q2M666"/>
<evidence type="ECO:0000313" key="3">
    <source>
        <dbReference type="Proteomes" id="UP000188219"/>
    </source>
</evidence>
<evidence type="ECO:0000256" key="1">
    <source>
        <dbReference type="SAM" id="Phobius"/>
    </source>
</evidence>
<keyword evidence="1" id="KW-1133">Transmembrane helix</keyword>
<keyword evidence="1" id="KW-0812">Transmembrane</keyword>
<accession>A0A1Q2M666</accession>
<feature type="transmembrane region" description="Helical" evidence="1">
    <location>
        <begin position="16"/>
        <end position="37"/>
    </location>
</feature>
<dbReference type="KEGG" id="maga:Mag101_11740"/>
<name>A0A1Q2M666_9GAMM</name>
<reference evidence="2" key="1">
    <citation type="submission" date="2017-02" db="EMBL/GenBank/DDBJ databases">
        <title>Genome of Microbulbifer agarilyticus GP101.</title>
        <authorList>
            <person name="Jung J."/>
            <person name="Bae S.S."/>
            <person name="Baek K."/>
        </authorList>
    </citation>
    <scope>NUCLEOTIDE SEQUENCE [LARGE SCALE GENOMIC DNA]</scope>
    <source>
        <strain evidence="2">GP101</strain>
    </source>
</reference>
<dbReference type="RefSeq" id="WP_077405125.1">
    <property type="nucleotide sequence ID" value="NZ_CP019650.1"/>
</dbReference>
<dbReference type="Pfam" id="PF10011">
    <property type="entry name" value="DUF2254"/>
    <property type="match status" value="1"/>
</dbReference>
<dbReference type="InterPro" id="IPR018723">
    <property type="entry name" value="DUF2254_membrane"/>
</dbReference>
<sequence>MKQRLLYIASRLRTSFWLIPTLMMTAAIFLALLFTAIDNTYEAGHLPGLSWLRLHDPSSARALLTVIATSTISVAGTVFSITMVALTLASNQFGPRLVRNFMRDRGTQVSLGIFLSTFVYALMVIRVLGAETERTQPTLSVSFALFLALGCIAYLIYFIHNVAQSIQIDNITFHINREFRSALDTIYPAEECRAPAASREDLRELPQNKDSTCVRTNKEGYVQLIDRQALIDWARENNCCVQLQSHPGTFLYHWGVMAQVSDPPRHLDSQEIARAIQGAFTLGAQPTAGQDIIFSIRQMSQVAVRALSPGINDPFTAYTCIDRLMDGIGVILQRPPLPNCFYDQDGHLRLIVSELDLSHVLAAALDEILEYGRTSGVVMRHLCGGLIELSEICCRREDRQALYGLMLRLKEDCAISLEDRFDIDAIQKHLSKMRKLLE</sequence>
<dbReference type="EMBL" id="CP019650">
    <property type="protein sequence ID" value="AQQ68235.1"/>
    <property type="molecule type" value="Genomic_DNA"/>
</dbReference>